<keyword evidence="4" id="KW-1185">Reference proteome</keyword>
<gene>
    <name evidence="3" type="ORF">X474_16505</name>
</gene>
<evidence type="ECO:0000313" key="3">
    <source>
        <dbReference type="EMBL" id="KIX12889.1"/>
    </source>
</evidence>
<sequence>MKVLVTGVAGFIGSQVSEKLLDLGHRVCGVDCFTDYYPRELKDGNLRTSLEHEAFEFLEQDIVTSDLDRLLDQVDVVIHLAAQAGVRKSWGSNFQVYTHNNVMSTQALLEKGMETGLKRLVYASSSSVYGDSKELPSHESNACWPVSPYGVTKLAGEHLAGLYHRNFGLDTVSLRYFTVYGPRQRPDMAFHRFIRAMIEGAEIRLFGDGEQSRDFTFVSDVVDATVAAALAPEAKGRVFNIGGGARVSVNRVIELLEGIIGKKAKVNRLPVAKGDVRNTSADTSSAREILGYTPAFDLQKGLELEYAWVSEMLPILQKVVG</sequence>
<dbReference type="Gene3D" id="3.90.25.10">
    <property type="entry name" value="UDP-galactose 4-epimerase, domain 1"/>
    <property type="match status" value="1"/>
</dbReference>
<dbReference type="EMBL" id="AZAC01000021">
    <property type="protein sequence ID" value="KIX12889.1"/>
    <property type="molecule type" value="Genomic_DNA"/>
</dbReference>
<evidence type="ECO:0000256" key="1">
    <source>
        <dbReference type="ARBA" id="ARBA00023027"/>
    </source>
</evidence>
<dbReference type="PATRIC" id="fig|1429043.3.peg.3499"/>
<dbReference type="STRING" id="1429043.X474_16505"/>
<dbReference type="RefSeq" id="WP_044349977.1">
    <property type="nucleotide sequence ID" value="NZ_AZAC01000021.1"/>
</dbReference>
<evidence type="ECO:0000313" key="4">
    <source>
        <dbReference type="Proteomes" id="UP000032233"/>
    </source>
</evidence>
<reference evidence="3 4" key="1">
    <citation type="submission" date="2013-11" db="EMBL/GenBank/DDBJ databases">
        <title>Metagenomic analysis of a methanogenic consortium involved in long chain n-alkane degradation.</title>
        <authorList>
            <person name="Davidova I.A."/>
            <person name="Callaghan A.V."/>
            <person name="Wawrik B."/>
            <person name="Pruitt S."/>
            <person name="Marks C."/>
            <person name="Duncan K.E."/>
            <person name="Suflita J.M."/>
        </authorList>
    </citation>
    <scope>NUCLEOTIDE SEQUENCE [LARGE SCALE GENOMIC DNA]</scope>
    <source>
        <strain evidence="3 4">SPR</strain>
    </source>
</reference>
<name>A0A0D2J3Z4_9BACT</name>
<accession>A0A0D2J3Z4</accession>
<dbReference type="AlphaFoldDB" id="A0A0D2J3Z4"/>
<dbReference type="Proteomes" id="UP000032233">
    <property type="component" value="Unassembled WGS sequence"/>
</dbReference>
<evidence type="ECO:0000259" key="2">
    <source>
        <dbReference type="Pfam" id="PF01370"/>
    </source>
</evidence>
<dbReference type="Pfam" id="PF01370">
    <property type="entry name" value="Epimerase"/>
    <property type="match status" value="1"/>
</dbReference>
<dbReference type="SUPFAM" id="SSF51735">
    <property type="entry name" value="NAD(P)-binding Rossmann-fold domains"/>
    <property type="match status" value="1"/>
</dbReference>
<dbReference type="PRINTS" id="PR01713">
    <property type="entry name" value="NUCEPIMERASE"/>
</dbReference>
<dbReference type="InterPro" id="IPR036291">
    <property type="entry name" value="NAD(P)-bd_dom_sf"/>
</dbReference>
<dbReference type="InParanoid" id="A0A0D2J3Z4"/>
<dbReference type="PANTHER" id="PTHR43574">
    <property type="entry name" value="EPIMERASE-RELATED"/>
    <property type="match status" value="1"/>
</dbReference>
<dbReference type="InterPro" id="IPR001509">
    <property type="entry name" value="Epimerase_deHydtase"/>
</dbReference>
<organism evidence="3 4">
    <name type="scientific">Dethiosulfatarculus sandiegensis</name>
    <dbReference type="NCBI Taxonomy" id="1429043"/>
    <lineage>
        <taxon>Bacteria</taxon>
        <taxon>Pseudomonadati</taxon>
        <taxon>Thermodesulfobacteriota</taxon>
        <taxon>Desulfarculia</taxon>
        <taxon>Desulfarculales</taxon>
        <taxon>Desulfarculaceae</taxon>
        <taxon>Dethiosulfatarculus</taxon>
    </lineage>
</organism>
<protein>
    <submittedName>
        <fullName evidence="3">Nucleotide sugar epimerase</fullName>
    </submittedName>
</protein>
<feature type="domain" description="NAD-dependent epimerase/dehydratase" evidence="2">
    <location>
        <begin position="3"/>
        <end position="242"/>
    </location>
</feature>
<keyword evidence="1" id="KW-0520">NAD</keyword>
<dbReference type="Gene3D" id="3.40.50.720">
    <property type="entry name" value="NAD(P)-binding Rossmann-like Domain"/>
    <property type="match status" value="1"/>
</dbReference>
<comment type="caution">
    <text evidence="3">The sequence shown here is derived from an EMBL/GenBank/DDBJ whole genome shotgun (WGS) entry which is preliminary data.</text>
</comment>
<dbReference type="OrthoDB" id="9802815at2"/>
<proteinExistence type="predicted"/>